<keyword evidence="1" id="KW-0732">Signal</keyword>
<sequence>MRTSDIFLTISSLVVGSLAGTYNIDKTYIGEDFLNTWTHEAISDPTHGRVDYVTQATALAENLTYANGDTLIMRADATTVLSASGPGRKSVRLQSQDSFGTHIVIFDVRHMPVGCGTWPAAWETGPNWPANGEVDVVSTYVIEGVNDQGPNLVSLHVATTCSMPSSGRDMSGTAGSLNCDVNTDGNSGCGVNNPTSNSFGHDFNNAGGGWYAMERTSDEVKVWFWSRQDSTVPGDVQSGADEVNTNNWNQPVAYFPSTDCDIGNEFGKNNNLIFDLTFCGDWAGGSSYAAAGCSGTCVDWVNNHPSSFHDSYWDVAAVRVYT</sequence>
<accession>A0A1X6ND60</accession>
<dbReference type="AlphaFoldDB" id="A0A1X6ND60"/>
<dbReference type="OrthoDB" id="192832at2759"/>
<dbReference type="STRING" id="670580.A0A1X6ND60"/>
<proteinExistence type="predicted"/>
<evidence type="ECO:0000259" key="2">
    <source>
        <dbReference type="PROSITE" id="PS51762"/>
    </source>
</evidence>
<dbReference type="Proteomes" id="UP000194127">
    <property type="component" value="Unassembled WGS sequence"/>
</dbReference>
<dbReference type="Pfam" id="PF26113">
    <property type="entry name" value="GH16_XgeA"/>
    <property type="match status" value="1"/>
</dbReference>
<evidence type="ECO:0000313" key="3">
    <source>
        <dbReference type="EMBL" id="OSX66460.1"/>
    </source>
</evidence>
<dbReference type="EMBL" id="KZ110592">
    <property type="protein sequence ID" value="OSX66460.1"/>
    <property type="molecule type" value="Genomic_DNA"/>
</dbReference>
<keyword evidence="4" id="KW-1185">Reference proteome</keyword>
<reference evidence="3 4" key="1">
    <citation type="submission" date="2017-04" db="EMBL/GenBank/DDBJ databases">
        <title>Genome Sequence of the Model Brown-Rot Fungus Postia placenta SB12.</title>
        <authorList>
            <consortium name="DOE Joint Genome Institute"/>
            <person name="Gaskell J."/>
            <person name="Kersten P."/>
            <person name="Larrondo L.F."/>
            <person name="Canessa P."/>
            <person name="Martinez D."/>
            <person name="Hibbett D."/>
            <person name="Schmoll M."/>
            <person name="Kubicek C.P."/>
            <person name="Martinez A.T."/>
            <person name="Yadav J."/>
            <person name="Master E."/>
            <person name="Magnuson J.K."/>
            <person name="James T."/>
            <person name="Yaver D."/>
            <person name="Berka R."/>
            <person name="Labutti K."/>
            <person name="Lipzen A."/>
            <person name="Aerts A."/>
            <person name="Barry K."/>
            <person name="Henrissat B."/>
            <person name="Blanchette R."/>
            <person name="Grigoriev I."/>
            <person name="Cullen D."/>
        </authorList>
    </citation>
    <scope>NUCLEOTIDE SEQUENCE [LARGE SCALE GENOMIC DNA]</scope>
    <source>
        <strain evidence="3 4">MAD-698-R-SB12</strain>
    </source>
</reference>
<evidence type="ECO:0000313" key="4">
    <source>
        <dbReference type="Proteomes" id="UP000194127"/>
    </source>
</evidence>
<dbReference type="InterPro" id="IPR050546">
    <property type="entry name" value="Glycosyl_Hydrlase_16"/>
</dbReference>
<dbReference type="RefSeq" id="XP_024343254.1">
    <property type="nucleotide sequence ID" value="XM_024484293.1"/>
</dbReference>
<dbReference type="Gene3D" id="2.60.120.200">
    <property type="match status" value="1"/>
</dbReference>
<feature type="domain" description="GH16" evidence="2">
    <location>
        <begin position="35"/>
        <end position="291"/>
    </location>
</feature>
<gene>
    <name evidence="3" type="ORF">POSPLADRAFT_1133035</name>
</gene>
<dbReference type="CDD" id="cd02181">
    <property type="entry name" value="GH16_fungal_Lam16A_glucanase"/>
    <property type="match status" value="1"/>
</dbReference>
<dbReference type="PANTHER" id="PTHR10963">
    <property type="entry name" value="GLYCOSYL HYDROLASE-RELATED"/>
    <property type="match status" value="1"/>
</dbReference>
<feature type="signal peptide" evidence="1">
    <location>
        <begin position="1"/>
        <end position="19"/>
    </location>
</feature>
<dbReference type="SUPFAM" id="SSF49899">
    <property type="entry name" value="Concanavalin A-like lectins/glucanases"/>
    <property type="match status" value="1"/>
</dbReference>
<dbReference type="GeneID" id="36329242"/>
<feature type="chain" id="PRO_5010854374" evidence="1">
    <location>
        <begin position="20"/>
        <end position="322"/>
    </location>
</feature>
<dbReference type="PANTHER" id="PTHR10963:SF24">
    <property type="entry name" value="GLYCOSIDASE C21B10.07-RELATED"/>
    <property type="match status" value="1"/>
</dbReference>
<dbReference type="GO" id="GO:0009251">
    <property type="term" value="P:glucan catabolic process"/>
    <property type="evidence" value="ECO:0007669"/>
    <property type="project" value="TreeGrafter"/>
</dbReference>
<name>A0A1X6ND60_9APHY</name>
<dbReference type="InterPro" id="IPR013320">
    <property type="entry name" value="ConA-like_dom_sf"/>
</dbReference>
<dbReference type="PROSITE" id="PS51762">
    <property type="entry name" value="GH16_2"/>
    <property type="match status" value="1"/>
</dbReference>
<keyword evidence="3" id="KW-0378">Hydrolase</keyword>
<dbReference type="GO" id="GO:0004553">
    <property type="term" value="F:hydrolase activity, hydrolyzing O-glycosyl compounds"/>
    <property type="evidence" value="ECO:0007669"/>
    <property type="project" value="InterPro"/>
</dbReference>
<evidence type="ECO:0000256" key="1">
    <source>
        <dbReference type="SAM" id="SignalP"/>
    </source>
</evidence>
<protein>
    <submittedName>
        <fullName evidence="3">Glycoside hydrolase family 16 protein</fullName>
    </submittedName>
</protein>
<dbReference type="InterPro" id="IPR000757">
    <property type="entry name" value="Beta-glucanase-like"/>
</dbReference>
<organism evidence="3 4">
    <name type="scientific">Postia placenta MAD-698-R-SB12</name>
    <dbReference type="NCBI Taxonomy" id="670580"/>
    <lineage>
        <taxon>Eukaryota</taxon>
        <taxon>Fungi</taxon>
        <taxon>Dikarya</taxon>
        <taxon>Basidiomycota</taxon>
        <taxon>Agaricomycotina</taxon>
        <taxon>Agaricomycetes</taxon>
        <taxon>Polyporales</taxon>
        <taxon>Adustoporiaceae</taxon>
        <taxon>Rhodonia</taxon>
    </lineage>
</organism>